<dbReference type="AlphaFoldDB" id="A0A0B7B063"/>
<feature type="compositionally biased region" description="Basic and acidic residues" evidence="1">
    <location>
        <begin position="32"/>
        <end position="55"/>
    </location>
</feature>
<gene>
    <name evidence="2" type="primary">ORF149641</name>
</gene>
<feature type="compositionally biased region" description="Basic and acidic residues" evidence="1">
    <location>
        <begin position="236"/>
        <end position="309"/>
    </location>
</feature>
<feature type="non-terminal residue" evidence="2">
    <location>
        <position position="1"/>
    </location>
</feature>
<feature type="compositionally biased region" description="Basic and acidic residues" evidence="1">
    <location>
        <begin position="61"/>
        <end position="74"/>
    </location>
</feature>
<feature type="region of interest" description="Disordered" evidence="1">
    <location>
        <begin position="217"/>
        <end position="309"/>
    </location>
</feature>
<proteinExistence type="predicted"/>
<sequence>QELKEGRISHGDHQEIVRQLGQVYDIQKKRHSFEERPARTLDLRDPRLRGIRESRASYPEDTDRRVQYLDDADSHRRHPSRQHLPAPPIPADISDEHSSNSPRYRERRDNYRAGYEMNQNEDYDARRLIRPRPRHDHRMEYDRHREIVDDFDNRSPRELDSTKQHPTRDYDDRISPRYRDFDGRHMRDVDHFDEMQDFDGRHPRHVDDYRGENMRDSFDEFNGPRHMRGPPLRGEIPQHDIRGSVARTDRFDDVRGPAIREDRHNDIRGPAIREDRLDDVRGPAVREDRHNNDIRGPGIREDRLDDVRG</sequence>
<feature type="region of interest" description="Disordered" evidence="1">
    <location>
        <begin position="31"/>
        <end position="108"/>
    </location>
</feature>
<protein>
    <submittedName>
        <fullName evidence="2">Uncharacterized protein</fullName>
    </submittedName>
</protein>
<accession>A0A0B7B063</accession>
<feature type="compositionally biased region" description="Basic and acidic residues" evidence="1">
    <location>
        <begin position="94"/>
        <end position="108"/>
    </location>
</feature>
<organism evidence="2">
    <name type="scientific">Arion vulgaris</name>
    <dbReference type="NCBI Taxonomy" id="1028688"/>
    <lineage>
        <taxon>Eukaryota</taxon>
        <taxon>Metazoa</taxon>
        <taxon>Spiralia</taxon>
        <taxon>Lophotrochozoa</taxon>
        <taxon>Mollusca</taxon>
        <taxon>Gastropoda</taxon>
        <taxon>Heterobranchia</taxon>
        <taxon>Euthyneura</taxon>
        <taxon>Panpulmonata</taxon>
        <taxon>Eupulmonata</taxon>
        <taxon>Stylommatophora</taxon>
        <taxon>Helicina</taxon>
        <taxon>Arionoidea</taxon>
        <taxon>Arionidae</taxon>
        <taxon>Arion</taxon>
    </lineage>
</organism>
<feature type="non-terminal residue" evidence="2">
    <location>
        <position position="309"/>
    </location>
</feature>
<feature type="region of interest" description="Disordered" evidence="1">
    <location>
        <begin position="152"/>
        <end position="176"/>
    </location>
</feature>
<reference evidence="2" key="1">
    <citation type="submission" date="2014-12" db="EMBL/GenBank/DDBJ databases">
        <title>Insight into the proteome of Arion vulgaris.</title>
        <authorList>
            <person name="Aradska J."/>
            <person name="Bulat T."/>
            <person name="Smidak R."/>
            <person name="Sarate P."/>
            <person name="Gangsoo J."/>
            <person name="Sialana F."/>
            <person name="Bilban M."/>
            <person name="Lubec G."/>
        </authorList>
    </citation>
    <scope>NUCLEOTIDE SEQUENCE</scope>
    <source>
        <tissue evidence="2">Skin</tissue>
    </source>
</reference>
<evidence type="ECO:0000256" key="1">
    <source>
        <dbReference type="SAM" id="MobiDB-lite"/>
    </source>
</evidence>
<name>A0A0B7B063_9EUPU</name>
<evidence type="ECO:0000313" key="2">
    <source>
        <dbReference type="EMBL" id="CEK85691.1"/>
    </source>
</evidence>
<dbReference type="EMBL" id="HACG01038826">
    <property type="protein sequence ID" value="CEK85691.1"/>
    <property type="molecule type" value="Transcribed_RNA"/>
</dbReference>